<dbReference type="HOGENOM" id="CLU_078302_3_0_1"/>
<sequence>MDWFDDTWIGHLVHFSEPQPSAWILQKKLSEHAVFPKKGYAEEYRVPAEIKAVFVCSKLGGPGPLEAVLKIWMQLSSTSVPLTKRDIFMGGDIADWERGLECDSGIGEQIALERLTQGQCTSTPHFIASKAAVQDGSMRFPGGFMYYLLMTKLPGIQVESFKSLSNRERSELRGAFQRAWL</sequence>
<organism evidence="1 2">
    <name type="scientific">Uncinocarpus reesii (strain UAMH 1704)</name>
    <dbReference type="NCBI Taxonomy" id="336963"/>
    <lineage>
        <taxon>Eukaryota</taxon>
        <taxon>Fungi</taxon>
        <taxon>Dikarya</taxon>
        <taxon>Ascomycota</taxon>
        <taxon>Pezizomycotina</taxon>
        <taxon>Eurotiomycetes</taxon>
        <taxon>Eurotiomycetidae</taxon>
        <taxon>Onygenales</taxon>
        <taxon>Onygenaceae</taxon>
        <taxon>Uncinocarpus</taxon>
    </lineage>
</organism>
<dbReference type="GeneID" id="8437481"/>
<gene>
    <name evidence="1" type="ORF">UREG_03579</name>
</gene>
<dbReference type="Proteomes" id="UP000002058">
    <property type="component" value="Unassembled WGS sequence"/>
</dbReference>
<dbReference type="eggNOG" id="ENOG502T257">
    <property type="taxonomic scope" value="Eukaryota"/>
</dbReference>
<dbReference type="RefSeq" id="XP_002544062.1">
    <property type="nucleotide sequence ID" value="XM_002544016.1"/>
</dbReference>
<dbReference type="KEGG" id="ure:UREG_03579"/>
<dbReference type="OMA" id="PAHPNIE"/>
<accession>C4JL71</accession>
<dbReference type="OrthoDB" id="4207132at2759"/>
<name>C4JL71_UNCRE</name>
<keyword evidence="2" id="KW-1185">Reference proteome</keyword>
<reference evidence="2" key="1">
    <citation type="journal article" date="2009" name="Genome Res.">
        <title>Comparative genomic analyses of the human fungal pathogens Coccidioides and their relatives.</title>
        <authorList>
            <person name="Sharpton T.J."/>
            <person name="Stajich J.E."/>
            <person name="Rounsley S.D."/>
            <person name="Gardner M.J."/>
            <person name="Wortman J.R."/>
            <person name="Jordar V.S."/>
            <person name="Maiti R."/>
            <person name="Kodira C.D."/>
            <person name="Neafsey D.E."/>
            <person name="Zeng Q."/>
            <person name="Hung C.-Y."/>
            <person name="McMahan C."/>
            <person name="Muszewska A."/>
            <person name="Grynberg M."/>
            <person name="Mandel M.A."/>
            <person name="Kellner E.M."/>
            <person name="Barker B.M."/>
            <person name="Galgiani J.N."/>
            <person name="Orbach M.J."/>
            <person name="Kirkland T.N."/>
            <person name="Cole G.T."/>
            <person name="Henn M.R."/>
            <person name="Birren B.W."/>
            <person name="Taylor J.W."/>
        </authorList>
    </citation>
    <scope>NUCLEOTIDE SEQUENCE [LARGE SCALE GENOMIC DNA]</scope>
    <source>
        <strain evidence="2">UAMH 1704</strain>
    </source>
</reference>
<protein>
    <submittedName>
        <fullName evidence="1">Uncharacterized protein</fullName>
    </submittedName>
</protein>
<evidence type="ECO:0000313" key="2">
    <source>
        <dbReference type="Proteomes" id="UP000002058"/>
    </source>
</evidence>
<evidence type="ECO:0000313" key="1">
    <source>
        <dbReference type="EMBL" id="EEP78733.1"/>
    </source>
</evidence>
<dbReference type="EMBL" id="CH476616">
    <property type="protein sequence ID" value="EEP78733.1"/>
    <property type="molecule type" value="Genomic_DNA"/>
</dbReference>
<dbReference type="AlphaFoldDB" id="C4JL71"/>
<dbReference type="VEuPathDB" id="FungiDB:UREG_03579"/>
<proteinExistence type="predicted"/>
<dbReference type="InParanoid" id="C4JL71"/>